<gene>
    <name evidence="1" type="ORF">A9F13_01g07898</name>
</gene>
<accession>A0AA91T4J0</accession>
<evidence type="ECO:0000313" key="2">
    <source>
        <dbReference type="Proteomes" id="UP000195602"/>
    </source>
</evidence>
<dbReference type="AlphaFoldDB" id="A0AA91T4J0"/>
<dbReference type="Proteomes" id="UP000195602">
    <property type="component" value="Unassembled WGS sequence"/>
</dbReference>
<protein>
    <submittedName>
        <fullName evidence="1">Uncharacterized protein</fullName>
    </submittedName>
</protein>
<evidence type="ECO:0000313" key="1">
    <source>
        <dbReference type="EMBL" id="OVF11297.1"/>
    </source>
</evidence>
<dbReference type="KEGG" id="clus:A9F13_01g07898"/>
<sequence>MESIGIDDAGSQYPKVLSPSLTTAAMAMHWLWPSLSLSGFHGSQRLKAYAILRTSAISEEHKSTC</sequence>
<dbReference type="EMBL" id="LYUB02000001">
    <property type="protein sequence ID" value="OVF11297.1"/>
    <property type="molecule type" value="Genomic_DNA"/>
</dbReference>
<comment type="caution">
    <text evidence="1">The sequence shown here is derived from an EMBL/GenBank/DDBJ whole genome shotgun (WGS) entry which is preliminary data.</text>
</comment>
<name>A0AA91T4J0_CLALS</name>
<organism evidence="1 2">
    <name type="scientific">Clavispora lusitaniae</name>
    <name type="common">Candida lusitaniae</name>
    <dbReference type="NCBI Taxonomy" id="36911"/>
    <lineage>
        <taxon>Eukaryota</taxon>
        <taxon>Fungi</taxon>
        <taxon>Dikarya</taxon>
        <taxon>Ascomycota</taxon>
        <taxon>Saccharomycotina</taxon>
        <taxon>Pichiomycetes</taxon>
        <taxon>Metschnikowiaceae</taxon>
        <taxon>Clavispora</taxon>
    </lineage>
</organism>
<reference evidence="1 2" key="1">
    <citation type="submission" date="2017-04" db="EMBL/GenBank/DDBJ databases">
        <title>Draft genome of the yeast Clavispora lusitaniae type strain CBS 6936.</title>
        <authorList>
            <person name="Durrens P."/>
            <person name="Klopp C."/>
            <person name="Biteau N."/>
            <person name="Fitton-Ouhabi V."/>
            <person name="Dementhon K."/>
            <person name="Accoceberry I."/>
            <person name="Sherman D.J."/>
            <person name="Noel T."/>
        </authorList>
    </citation>
    <scope>NUCLEOTIDE SEQUENCE [LARGE SCALE GENOMIC DNA]</scope>
    <source>
        <strain evidence="1 2">CBS 6936</strain>
    </source>
</reference>
<proteinExistence type="predicted"/>